<accession>A0A7M5WQY9</accession>
<dbReference type="EnsemblMetazoa" id="CLYHEMT003818.1">
    <property type="protein sequence ID" value="CLYHEMP003818.1"/>
    <property type="gene ID" value="CLYHEMG003818"/>
</dbReference>
<sequence>MSPNKIGLIITSNTEAWKGEAGKGEYYKKRFSKVDNTFDYEVIYGVTGSLPDISEFPNYLGFVISGSHHSVNDPYQWIMNLQNFIIQLDQYNKETDNKPVRLFGICFGHQIIAKTFGGLVQPIANNKWIYGAEKIIFNSTITPESWFQKALKCENEVMMCQVHSEEVSKVPNNAIVVAASNTCETEALAYGGNIFSTQGHPEFEIEVMTNLVGCNFLKNNMITSEEFEIGKQQVETVPYDLVTGFVLGFLKH</sequence>
<dbReference type="GO" id="GO:0005829">
    <property type="term" value="C:cytosol"/>
    <property type="evidence" value="ECO:0007669"/>
    <property type="project" value="TreeGrafter"/>
</dbReference>
<name>A0A7M5WQY9_9CNID</name>
<evidence type="ECO:0000313" key="2">
    <source>
        <dbReference type="EnsemblMetazoa" id="CLYHEMP003818.1"/>
    </source>
</evidence>
<dbReference type="InterPro" id="IPR044992">
    <property type="entry name" value="ChyE-like"/>
</dbReference>
<dbReference type="CDD" id="cd01741">
    <property type="entry name" value="GATase1_1"/>
    <property type="match status" value="1"/>
</dbReference>
<dbReference type="PROSITE" id="PS51273">
    <property type="entry name" value="GATASE_TYPE_1"/>
    <property type="match status" value="1"/>
</dbReference>
<dbReference type="InterPro" id="IPR029062">
    <property type="entry name" value="Class_I_gatase-like"/>
</dbReference>
<dbReference type="PANTHER" id="PTHR42695:SF5">
    <property type="entry name" value="GLUTAMINE AMIDOTRANSFERASE YLR126C-RELATED"/>
    <property type="match status" value="1"/>
</dbReference>
<dbReference type="SUPFAM" id="SSF52317">
    <property type="entry name" value="Class I glutamine amidotransferase-like"/>
    <property type="match status" value="1"/>
</dbReference>
<dbReference type="Proteomes" id="UP000594262">
    <property type="component" value="Unplaced"/>
</dbReference>
<dbReference type="PANTHER" id="PTHR42695">
    <property type="entry name" value="GLUTAMINE AMIDOTRANSFERASE YLR126C-RELATED"/>
    <property type="match status" value="1"/>
</dbReference>
<dbReference type="InterPro" id="IPR017926">
    <property type="entry name" value="GATASE"/>
</dbReference>
<dbReference type="Gene3D" id="3.40.50.880">
    <property type="match status" value="1"/>
</dbReference>
<evidence type="ECO:0000259" key="1">
    <source>
        <dbReference type="Pfam" id="PF00117"/>
    </source>
</evidence>
<protein>
    <recommendedName>
        <fullName evidence="1">Glutamine amidotransferase domain-containing protein</fullName>
    </recommendedName>
</protein>
<keyword evidence="3" id="KW-1185">Reference proteome</keyword>
<dbReference type="Pfam" id="PF00117">
    <property type="entry name" value="GATase"/>
    <property type="match status" value="1"/>
</dbReference>
<evidence type="ECO:0000313" key="3">
    <source>
        <dbReference type="Proteomes" id="UP000594262"/>
    </source>
</evidence>
<reference evidence="2" key="1">
    <citation type="submission" date="2021-01" db="UniProtKB">
        <authorList>
            <consortium name="EnsemblMetazoa"/>
        </authorList>
    </citation>
    <scope>IDENTIFICATION</scope>
</reference>
<dbReference type="AlphaFoldDB" id="A0A7M5WQY9"/>
<dbReference type="OrthoDB" id="92161at2759"/>
<proteinExistence type="predicted"/>
<dbReference type="RefSeq" id="XP_066910306.1">
    <property type="nucleotide sequence ID" value="XM_067054205.1"/>
</dbReference>
<dbReference type="GeneID" id="136797616"/>
<organism evidence="2 3">
    <name type="scientific">Clytia hemisphaerica</name>
    <dbReference type="NCBI Taxonomy" id="252671"/>
    <lineage>
        <taxon>Eukaryota</taxon>
        <taxon>Metazoa</taxon>
        <taxon>Cnidaria</taxon>
        <taxon>Hydrozoa</taxon>
        <taxon>Hydroidolina</taxon>
        <taxon>Leptothecata</taxon>
        <taxon>Obeliida</taxon>
        <taxon>Clytiidae</taxon>
        <taxon>Clytia</taxon>
    </lineage>
</organism>
<feature type="domain" description="Glutamine amidotransferase" evidence="1">
    <location>
        <begin position="92"/>
        <end position="208"/>
    </location>
</feature>